<evidence type="ECO:0000256" key="2">
    <source>
        <dbReference type="SAM" id="SignalP"/>
    </source>
</evidence>
<accession>A0AAD8UK94</accession>
<evidence type="ECO:0000313" key="4">
    <source>
        <dbReference type="Proteomes" id="UP001244207"/>
    </source>
</evidence>
<sequence>MYLFCLDGYRTLLAISCLLLLPIPINPTVNASPSLSFSNTPDSHKTDILTSSIFLLRLLPASSTLSRSTANPFLDTLRHIRLISPPNQRDIHIAARHQSPAAVRTSSPTSFLVPTTQHNTAIPTRVTISLPRSLIASFLVLPNTNFERPSTVLTNSTTKPRPIPFVSFDQHSPPEFESVKTSRRQSPKPRAKGTRLYRIVYSTVLDNRRTCGLIAFRTHLSEHTTTGLPWGFAALLLLTDCRLRHSASSILHTHCRLRRVNSIPVTKTLLASPILS</sequence>
<evidence type="ECO:0000256" key="1">
    <source>
        <dbReference type="SAM" id="MobiDB-lite"/>
    </source>
</evidence>
<reference evidence="3" key="1">
    <citation type="submission" date="2021-12" db="EMBL/GenBank/DDBJ databases">
        <title>Comparative genomics, transcriptomics and evolutionary studies reveal genomic signatures of adaptation to plant cell wall in hemibiotrophic fungi.</title>
        <authorList>
            <consortium name="DOE Joint Genome Institute"/>
            <person name="Baroncelli R."/>
            <person name="Diaz J.F."/>
            <person name="Benocci T."/>
            <person name="Peng M."/>
            <person name="Battaglia E."/>
            <person name="Haridas S."/>
            <person name="Andreopoulos W."/>
            <person name="Labutti K."/>
            <person name="Pangilinan J."/>
            <person name="Floch G.L."/>
            <person name="Makela M.R."/>
            <person name="Henrissat B."/>
            <person name="Grigoriev I.V."/>
            <person name="Crouch J.A."/>
            <person name="De Vries R.P."/>
            <person name="Sukno S.A."/>
            <person name="Thon M.R."/>
        </authorList>
    </citation>
    <scope>NUCLEOTIDE SEQUENCE</scope>
    <source>
        <strain evidence="3">CBS 112980</strain>
    </source>
</reference>
<keyword evidence="2" id="KW-0732">Signal</keyword>
<keyword evidence="4" id="KW-1185">Reference proteome</keyword>
<protein>
    <submittedName>
        <fullName evidence="3">Uncharacterized protein</fullName>
    </submittedName>
</protein>
<evidence type="ECO:0000313" key="3">
    <source>
        <dbReference type="EMBL" id="KAK1724327.1"/>
    </source>
</evidence>
<organism evidence="3 4">
    <name type="scientific">Glomerella acutata</name>
    <name type="common">Colletotrichum acutatum</name>
    <dbReference type="NCBI Taxonomy" id="27357"/>
    <lineage>
        <taxon>Eukaryota</taxon>
        <taxon>Fungi</taxon>
        <taxon>Dikarya</taxon>
        <taxon>Ascomycota</taxon>
        <taxon>Pezizomycotina</taxon>
        <taxon>Sordariomycetes</taxon>
        <taxon>Hypocreomycetidae</taxon>
        <taxon>Glomerellales</taxon>
        <taxon>Glomerellaceae</taxon>
        <taxon>Colletotrichum</taxon>
        <taxon>Colletotrichum acutatum species complex</taxon>
    </lineage>
</organism>
<dbReference type="RefSeq" id="XP_060364382.1">
    <property type="nucleotide sequence ID" value="XM_060502548.1"/>
</dbReference>
<feature type="compositionally biased region" description="Basic residues" evidence="1">
    <location>
        <begin position="181"/>
        <end position="191"/>
    </location>
</feature>
<comment type="caution">
    <text evidence="3">The sequence shown here is derived from an EMBL/GenBank/DDBJ whole genome shotgun (WGS) entry which is preliminary data.</text>
</comment>
<dbReference type="GeneID" id="85386447"/>
<dbReference type="EMBL" id="JAHMHS010000053">
    <property type="protein sequence ID" value="KAK1724327.1"/>
    <property type="molecule type" value="Genomic_DNA"/>
</dbReference>
<feature type="signal peptide" evidence="2">
    <location>
        <begin position="1"/>
        <end position="31"/>
    </location>
</feature>
<feature type="chain" id="PRO_5042161947" evidence="2">
    <location>
        <begin position="32"/>
        <end position="276"/>
    </location>
</feature>
<dbReference type="AlphaFoldDB" id="A0AAD8UK94"/>
<name>A0AAD8UK94_GLOAC</name>
<gene>
    <name evidence="3" type="ORF">BDZ83DRAFT_356004</name>
</gene>
<proteinExistence type="predicted"/>
<dbReference type="Proteomes" id="UP001244207">
    <property type="component" value="Unassembled WGS sequence"/>
</dbReference>
<feature type="region of interest" description="Disordered" evidence="1">
    <location>
        <begin position="164"/>
        <end position="191"/>
    </location>
</feature>